<keyword evidence="13" id="KW-1185">Reference proteome</keyword>
<keyword evidence="5" id="KW-0347">Helicase</keyword>
<keyword evidence="6" id="KW-0067">ATP-binding</keyword>
<dbReference type="GO" id="GO:0005524">
    <property type="term" value="F:ATP binding"/>
    <property type="evidence" value="ECO:0007669"/>
    <property type="project" value="UniProtKB-KW"/>
</dbReference>
<comment type="similarity">
    <text evidence="1">Belongs to the helicase family. DnaB subfamily.</text>
</comment>
<geneLocation type="plasmid" evidence="12 13">
    <name>pSID</name>
</geneLocation>
<evidence type="ECO:0000256" key="2">
    <source>
        <dbReference type="ARBA" id="ARBA00022705"/>
    </source>
</evidence>
<dbReference type="GO" id="GO:0006260">
    <property type="term" value="P:DNA replication"/>
    <property type="evidence" value="ECO:0007669"/>
    <property type="project" value="UniProtKB-KW"/>
</dbReference>
<dbReference type="GO" id="GO:0005829">
    <property type="term" value="C:cytosol"/>
    <property type="evidence" value="ECO:0007669"/>
    <property type="project" value="TreeGrafter"/>
</dbReference>
<dbReference type="SUPFAM" id="SSF48024">
    <property type="entry name" value="N-terminal domain of DnaB helicase"/>
    <property type="match status" value="1"/>
</dbReference>
<dbReference type="PANTHER" id="PTHR30153">
    <property type="entry name" value="REPLICATIVE DNA HELICASE DNAB"/>
    <property type="match status" value="1"/>
</dbReference>
<organism evidence="12 13">
    <name type="scientific">Rhodococcus pyridinivorans</name>
    <dbReference type="NCBI Taxonomy" id="103816"/>
    <lineage>
        <taxon>Bacteria</taxon>
        <taxon>Bacillati</taxon>
        <taxon>Actinomycetota</taxon>
        <taxon>Actinomycetes</taxon>
        <taxon>Mycobacteriales</taxon>
        <taxon>Nocardiaceae</taxon>
        <taxon>Rhodococcus</taxon>
    </lineage>
</organism>
<dbReference type="AlphaFoldDB" id="A0A7M2XVW9"/>
<name>A0A7M2XVW9_9NOCA</name>
<dbReference type="EC" id="5.6.2.3" evidence="9"/>
<evidence type="ECO:0000256" key="9">
    <source>
        <dbReference type="ARBA" id="ARBA00044969"/>
    </source>
</evidence>
<dbReference type="InterPro" id="IPR007693">
    <property type="entry name" value="DNA_helicase_DnaB-like_N"/>
</dbReference>
<dbReference type="PANTHER" id="PTHR30153:SF2">
    <property type="entry name" value="REPLICATIVE DNA HELICASE"/>
    <property type="match status" value="1"/>
</dbReference>
<evidence type="ECO:0000256" key="10">
    <source>
        <dbReference type="ARBA" id="ARBA00048954"/>
    </source>
</evidence>
<feature type="domain" description="SF4 helicase" evidence="11">
    <location>
        <begin position="168"/>
        <end position="441"/>
    </location>
</feature>
<comment type="catalytic activity">
    <reaction evidence="10">
        <text>ATP + H2O = ADP + phosphate + H(+)</text>
        <dbReference type="Rhea" id="RHEA:13065"/>
        <dbReference type="ChEBI" id="CHEBI:15377"/>
        <dbReference type="ChEBI" id="CHEBI:15378"/>
        <dbReference type="ChEBI" id="CHEBI:30616"/>
        <dbReference type="ChEBI" id="CHEBI:43474"/>
        <dbReference type="ChEBI" id="CHEBI:456216"/>
        <dbReference type="EC" id="5.6.2.3"/>
    </reaction>
</comment>
<dbReference type="SUPFAM" id="SSF52540">
    <property type="entry name" value="P-loop containing nucleoside triphosphate hydrolases"/>
    <property type="match status" value="1"/>
</dbReference>
<keyword evidence="8" id="KW-0413">Isomerase</keyword>
<dbReference type="EMBL" id="CP063453">
    <property type="protein sequence ID" value="QOW01910.1"/>
    <property type="molecule type" value="Genomic_DNA"/>
</dbReference>
<evidence type="ECO:0000256" key="8">
    <source>
        <dbReference type="ARBA" id="ARBA00023235"/>
    </source>
</evidence>
<evidence type="ECO:0000313" key="12">
    <source>
        <dbReference type="EMBL" id="QOW01910.1"/>
    </source>
</evidence>
<keyword evidence="3" id="KW-0547">Nucleotide-binding</keyword>
<proteinExistence type="inferred from homology"/>
<evidence type="ECO:0000256" key="6">
    <source>
        <dbReference type="ARBA" id="ARBA00022840"/>
    </source>
</evidence>
<dbReference type="RefSeq" id="WP_193904180.1">
    <property type="nucleotide sequence ID" value="NZ_CP063453.1"/>
</dbReference>
<keyword evidence="2" id="KW-0235">DNA replication</keyword>
<dbReference type="PROSITE" id="PS51199">
    <property type="entry name" value="SF4_HELICASE"/>
    <property type="match status" value="1"/>
</dbReference>
<dbReference type="GO" id="GO:0016787">
    <property type="term" value="F:hydrolase activity"/>
    <property type="evidence" value="ECO:0007669"/>
    <property type="project" value="UniProtKB-KW"/>
</dbReference>
<accession>A0A7M2XVW9</accession>
<evidence type="ECO:0000259" key="11">
    <source>
        <dbReference type="PROSITE" id="PS51199"/>
    </source>
</evidence>
<dbReference type="Pfam" id="PF00772">
    <property type="entry name" value="DnaB"/>
    <property type="match status" value="1"/>
</dbReference>
<keyword evidence="7" id="KW-0238">DNA-binding</keyword>
<dbReference type="GO" id="GO:0043139">
    <property type="term" value="F:5'-3' DNA helicase activity"/>
    <property type="evidence" value="ECO:0007669"/>
    <property type="project" value="UniProtKB-EC"/>
</dbReference>
<evidence type="ECO:0000256" key="4">
    <source>
        <dbReference type="ARBA" id="ARBA00022801"/>
    </source>
</evidence>
<keyword evidence="12" id="KW-0614">Plasmid</keyword>
<evidence type="ECO:0000256" key="1">
    <source>
        <dbReference type="ARBA" id="ARBA00008428"/>
    </source>
</evidence>
<dbReference type="Pfam" id="PF03796">
    <property type="entry name" value="DnaB_C"/>
    <property type="match status" value="1"/>
</dbReference>
<evidence type="ECO:0000256" key="5">
    <source>
        <dbReference type="ARBA" id="ARBA00022806"/>
    </source>
</evidence>
<protein>
    <recommendedName>
        <fullName evidence="9">DNA 5'-3' helicase</fullName>
        <ecNumber evidence="9">5.6.2.3</ecNumber>
    </recommendedName>
</protein>
<dbReference type="GO" id="GO:0003677">
    <property type="term" value="F:DNA binding"/>
    <property type="evidence" value="ECO:0007669"/>
    <property type="project" value="UniProtKB-KW"/>
</dbReference>
<reference evidence="12 13" key="1">
    <citation type="submission" date="2020-10" db="EMBL/GenBank/DDBJ databases">
        <title>Whole genome sequence of oil-degrading bacteria Rhodococcus pyridinivorans strain 5Ap.</title>
        <authorList>
            <person name="Akhremchuk A.E."/>
            <person name="Valentovich L.N."/>
            <person name="Charniauskaya M.I."/>
            <person name="Bukliarevich H.A."/>
            <person name="Titok M.A."/>
        </authorList>
    </citation>
    <scope>NUCLEOTIDE SEQUENCE [LARGE SCALE GENOMIC DNA]</scope>
    <source>
        <strain evidence="12 13">5Ap</strain>
        <plasmid evidence="12 13">pSID</plasmid>
    </source>
</reference>
<evidence type="ECO:0000313" key="13">
    <source>
        <dbReference type="Proteomes" id="UP000593818"/>
    </source>
</evidence>
<dbReference type="InterPro" id="IPR036185">
    <property type="entry name" value="DNA_heli_DnaB-like_N_sf"/>
</dbReference>
<keyword evidence="4" id="KW-0378">Hydrolase</keyword>
<dbReference type="Gene3D" id="3.40.50.300">
    <property type="entry name" value="P-loop containing nucleotide triphosphate hydrolases"/>
    <property type="match status" value="1"/>
</dbReference>
<dbReference type="InterPro" id="IPR016136">
    <property type="entry name" value="DNA_helicase_N/primase_C"/>
</dbReference>
<gene>
    <name evidence="12" type="ORF">INP59_27530</name>
</gene>
<dbReference type="InterPro" id="IPR027417">
    <property type="entry name" value="P-loop_NTPase"/>
</dbReference>
<evidence type="ECO:0000256" key="3">
    <source>
        <dbReference type="ARBA" id="ARBA00022741"/>
    </source>
</evidence>
<dbReference type="Proteomes" id="UP000593818">
    <property type="component" value="Plasmid pSID"/>
</dbReference>
<sequence length="441" mass="47392">MSTAMVLSERIVLGTMLRGDDPGFTTDTLGRLTPAAFTVPAHRTVFTAIARTADTGTVDLSTVMVTLETTDTLATVGGFDVLAAAVQESFTSTAPTDHVARIADKAAVDARRRALQQAVVALDDGQDLDTNRAFLMDALASTSATAQLLPSISDQVNEYFALLDQRLNGEVPAGLRTGWSRFDEITLGLQPGSLVTVAGRAGTGKTVAMMDWTRQACRDDCGVLYVALEMSAQQMIERAISAEACVELNKLREPGCLDDDQWDRVSGAISTIAAWPLFIDTRSRTVADIRRAATAAKAALAESGRELRLIVVDYLQLLSSDGGRGSMNRAEEVGRFTRGLKLLGGELETVVVAGSQFNRSAADPNKLPRLDELKESGSIEEDSDIVLALHRPHAIDGQIGMATADEITGLILKNRHGAAQAQFERAWHGHLASTDEPMRRR</sequence>
<evidence type="ECO:0000256" key="7">
    <source>
        <dbReference type="ARBA" id="ARBA00023125"/>
    </source>
</evidence>
<dbReference type="Gene3D" id="1.10.860.10">
    <property type="entry name" value="DNAb Helicase, Chain A"/>
    <property type="match status" value="1"/>
</dbReference>
<dbReference type="InterPro" id="IPR007694">
    <property type="entry name" value="DNA_helicase_DnaB-like_C"/>
</dbReference>